<feature type="region of interest" description="Disordered" evidence="1">
    <location>
        <begin position="593"/>
        <end position="625"/>
    </location>
</feature>
<feature type="compositionally biased region" description="Low complexity" evidence="1">
    <location>
        <begin position="463"/>
        <end position="488"/>
    </location>
</feature>
<keyword evidence="5" id="KW-1185">Reference proteome</keyword>
<evidence type="ECO:0000259" key="3">
    <source>
        <dbReference type="PROSITE" id="PS50004"/>
    </source>
</evidence>
<gene>
    <name evidence="4" type="ORF">HXX76_011418</name>
</gene>
<dbReference type="EMBL" id="JAEHOC010000033">
    <property type="protein sequence ID" value="KAG2428714.1"/>
    <property type="molecule type" value="Genomic_DNA"/>
</dbReference>
<organism evidence="4 5">
    <name type="scientific">Chlamydomonas incerta</name>
    <dbReference type="NCBI Taxonomy" id="51695"/>
    <lineage>
        <taxon>Eukaryota</taxon>
        <taxon>Viridiplantae</taxon>
        <taxon>Chlorophyta</taxon>
        <taxon>core chlorophytes</taxon>
        <taxon>Chlorophyceae</taxon>
        <taxon>CS clade</taxon>
        <taxon>Chlamydomonadales</taxon>
        <taxon>Chlamydomonadaceae</taxon>
        <taxon>Chlamydomonas</taxon>
    </lineage>
</organism>
<dbReference type="PANTHER" id="PTHR46296">
    <property type="entry name" value="BNAA05G37250D PROTEIN"/>
    <property type="match status" value="1"/>
</dbReference>
<name>A0A835VX22_CHLIN</name>
<dbReference type="AlphaFoldDB" id="A0A835VX22"/>
<dbReference type="OrthoDB" id="541621at2759"/>
<keyword evidence="2" id="KW-1133">Transmembrane helix</keyword>
<protein>
    <recommendedName>
        <fullName evidence="3">C2 domain-containing protein</fullName>
    </recommendedName>
</protein>
<feature type="transmembrane region" description="Helical" evidence="2">
    <location>
        <begin position="1125"/>
        <end position="1143"/>
    </location>
</feature>
<feature type="domain" description="C2" evidence="3">
    <location>
        <begin position="52"/>
        <end position="178"/>
    </location>
</feature>
<feature type="compositionally biased region" description="Low complexity" evidence="1">
    <location>
        <begin position="424"/>
        <end position="445"/>
    </location>
</feature>
<feature type="transmembrane region" description="Helical" evidence="2">
    <location>
        <begin position="1155"/>
        <end position="1175"/>
    </location>
</feature>
<dbReference type="InterPro" id="IPR000008">
    <property type="entry name" value="C2_dom"/>
</dbReference>
<sequence length="1267" mass="124779">MDLRGGVGLRVGVADASRSPLHDCSSPAIPGSRAHSTTAAFAPPACSPRLHGVGSILSHHSSQWLGADFFLVVHVREARELGPGRSATCDPLVRVSLQRGGGAKSRPLLEAETRVLVRSRNPMWEQSLTFPLDHVGEDMELVLRVRDNDIRHFESFMGQVTLSMWEVLNAVTELGQEICYSMPLYDDSGLGRLRPGTLVFGVAVHAKSTYKELLASRAALQDPSQIQQLLQPYALHLKLQGLRGLAGPAAAPGAGLAVHVGLAGYEASRPLRCAVVGGEADPPDMELTVPLGRALAGVAGLKGKAAARAQFGDVRIELHNSKRRLLAKTQVPLWSVPFQQLHQHHQHLQPEPLAEEGTQAGRQHNPPRPRRQSAEPGLPAAPGGPSTAGAGAGAADAGAAAGIGEAPRIGSSSTGIGGGEGPQATASGNSPGAASAPGVSGSTMSSPFAQAAGAAAAASRPTAAADASAAAGDASTRSNGSSSAASSSEGGGAGSSSSSSDRTSFSSPSTAADGQPDGAGGGGSRGGEPAAAVAGDATAAEAAVAVPDPSYDRQSLDSGLSPPALLTPRGADAKGQAVSSSAAATPAAAAAPAATAPDAPGSRAAGAASGSPAPEAAAPAPEAEPQPLWAGRRYCRRMERVDKSALSGAPTVLVSMQLCPAPPEVAVGLSLLDDELAAAVSAVSAAAAAAVPRSAASVSLASTSGGGWREVLQSDAPYSGPGSGASAAPSHLMSLAGGLTRPLVRGLTTLIGVVAGAGGNDGSGGGAGGNDGGSTSSTGSVTAAAAAAGAPGSAGFRGGSTTGAAAPAPPLEARSTGNATGGTTGGTAATAADSAGAGAAHPHTQPHASTRHMRADVSPAAAAEAAALLASPNVNPLDFDAVDVAEPSLAALLPPLPPLEHVVGDFVVRTGPHELANSLFGHQSPVTAKVANDMGVSAAVVVVGWGPDKEGRAPMARHMTYLTPTPLVGTTPVEHTQRMVTKTDAGFVVENRITPNPLGVGRVVTLTVQVVGRHAGPGKTRLTASLKADWYGSRALYLLKGRVLAACPKESRGYYKQLRAELSKVFGAEDVTPDTEGAASTAATRARVAAATAAAAAPSGGLPPIPSVHSGVAPGFVETADADDAALAAAAALAASGGPAAAASLRTISTRRRGAAAATAAGAATAAAAAADGALSARPGLSAAAGWLLVVAALALLLVAAALASMLWTALGALRAATEELVDSRRQLERAAGLLEAAAAAAQVAAAAVARGSAAAEAALACVAPGE</sequence>
<dbReference type="InterPro" id="IPR044511">
    <property type="entry name" value="At1g03370/At5g50170-like"/>
</dbReference>
<feature type="transmembrane region" description="Helical" evidence="2">
    <location>
        <begin position="1187"/>
        <end position="1211"/>
    </location>
</feature>
<feature type="region of interest" description="Disordered" evidence="1">
    <location>
        <begin position="760"/>
        <end position="779"/>
    </location>
</feature>
<accession>A0A835VX22</accession>
<feature type="region of interest" description="Disordered" evidence="1">
    <location>
        <begin position="355"/>
        <end position="445"/>
    </location>
</feature>
<dbReference type="Pfam" id="PF00168">
    <property type="entry name" value="C2"/>
    <property type="match status" value="1"/>
</dbReference>
<reference evidence="4" key="1">
    <citation type="journal article" date="2020" name="bioRxiv">
        <title>Comparative genomics of Chlamydomonas.</title>
        <authorList>
            <person name="Craig R.J."/>
            <person name="Hasan A.R."/>
            <person name="Ness R.W."/>
            <person name="Keightley P.D."/>
        </authorList>
    </citation>
    <scope>NUCLEOTIDE SEQUENCE</scope>
    <source>
        <strain evidence="4">SAG 7.73</strain>
    </source>
</reference>
<dbReference type="PROSITE" id="PS50004">
    <property type="entry name" value="C2"/>
    <property type="match status" value="1"/>
</dbReference>
<proteinExistence type="predicted"/>
<feature type="compositionally biased region" description="Low complexity" evidence="1">
    <location>
        <begin position="527"/>
        <end position="549"/>
    </location>
</feature>
<feature type="compositionally biased region" description="Low complexity" evidence="1">
    <location>
        <begin position="495"/>
        <end position="516"/>
    </location>
</feature>
<keyword evidence="2" id="KW-0472">Membrane</keyword>
<dbReference type="SUPFAM" id="SSF49562">
    <property type="entry name" value="C2 domain (Calcium/lipid-binding domain, CaLB)"/>
    <property type="match status" value="1"/>
</dbReference>
<feature type="region of interest" description="Disordered" evidence="1">
    <location>
        <begin position="790"/>
        <end position="854"/>
    </location>
</feature>
<evidence type="ECO:0000313" key="5">
    <source>
        <dbReference type="Proteomes" id="UP000650467"/>
    </source>
</evidence>
<feature type="compositionally biased region" description="Low complexity" evidence="1">
    <location>
        <begin position="374"/>
        <end position="414"/>
    </location>
</feature>
<keyword evidence="2" id="KW-0812">Transmembrane</keyword>
<dbReference type="Gene3D" id="2.60.40.150">
    <property type="entry name" value="C2 domain"/>
    <property type="match status" value="1"/>
</dbReference>
<dbReference type="Proteomes" id="UP000650467">
    <property type="component" value="Unassembled WGS sequence"/>
</dbReference>
<feature type="compositionally biased region" description="Low complexity" evidence="1">
    <location>
        <begin position="826"/>
        <end position="840"/>
    </location>
</feature>
<dbReference type="SMART" id="SM00239">
    <property type="entry name" value="C2"/>
    <property type="match status" value="1"/>
</dbReference>
<comment type="caution">
    <text evidence="4">The sequence shown here is derived from an EMBL/GenBank/DDBJ whole genome shotgun (WGS) entry which is preliminary data.</text>
</comment>
<evidence type="ECO:0000256" key="2">
    <source>
        <dbReference type="SAM" id="Phobius"/>
    </source>
</evidence>
<evidence type="ECO:0000256" key="1">
    <source>
        <dbReference type="SAM" id="MobiDB-lite"/>
    </source>
</evidence>
<dbReference type="PANTHER" id="PTHR46296:SF8">
    <property type="entry name" value="OS06G0297800 PROTEIN"/>
    <property type="match status" value="1"/>
</dbReference>
<dbReference type="CDD" id="cd00030">
    <property type="entry name" value="C2"/>
    <property type="match status" value="1"/>
</dbReference>
<evidence type="ECO:0000313" key="4">
    <source>
        <dbReference type="EMBL" id="KAG2428714.1"/>
    </source>
</evidence>
<feature type="region of interest" description="Disordered" evidence="1">
    <location>
        <begin position="463"/>
        <end position="579"/>
    </location>
</feature>
<feature type="compositionally biased region" description="Gly residues" evidence="1">
    <location>
        <begin position="517"/>
        <end position="526"/>
    </location>
</feature>
<feature type="compositionally biased region" description="Gly residues" evidence="1">
    <location>
        <begin position="760"/>
        <end position="772"/>
    </location>
</feature>
<dbReference type="InterPro" id="IPR035892">
    <property type="entry name" value="C2_domain_sf"/>
</dbReference>